<dbReference type="RefSeq" id="WP_377423303.1">
    <property type="nucleotide sequence ID" value="NZ_JBHSPR010000013.1"/>
</dbReference>
<dbReference type="Gene3D" id="3.30.565.10">
    <property type="entry name" value="Histidine kinase-like ATPase, C-terminal domain"/>
    <property type="match status" value="1"/>
</dbReference>
<dbReference type="PANTHER" id="PTHR24421:SF10">
    <property type="entry name" value="NITRATE_NITRITE SENSOR PROTEIN NARQ"/>
    <property type="match status" value="1"/>
</dbReference>
<keyword evidence="9" id="KW-1185">Reference proteome</keyword>
<dbReference type="InterPro" id="IPR003594">
    <property type="entry name" value="HATPase_dom"/>
</dbReference>
<dbReference type="EC" id="2.7.13.3" evidence="2"/>
<evidence type="ECO:0000256" key="5">
    <source>
        <dbReference type="ARBA" id="ARBA00023012"/>
    </source>
</evidence>
<keyword evidence="3" id="KW-0808">Transferase</keyword>
<evidence type="ECO:0000259" key="7">
    <source>
        <dbReference type="Pfam" id="PF02518"/>
    </source>
</evidence>
<keyword evidence="6" id="KW-0812">Transmembrane</keyword>
<protein>
    <recommendedName>
        <fullName evidence="2">histidine kinase</fullName>
        <ecNumber evidence="2">2.7.13.3</ecNumber>
    </recommendedName>
</protein>
<evidence type="ECO:0000256" key="1">
    <source>
        <dbReference type="ARBA" id="ARBA00000085"/>
    </source>
</evidence>
<dbReference type="GO" id="GO:0016301">
    <property type="term" value="F:kinase activity"/>
    <property type="evidence" value="ECO:0007669"/>
    <property type="project" value="UniProtKB-KW"/>
</dbReference>
<reference evidence="9" key="1">
    <citation type="journal article" date="2019" name="Int. J. Syst. Evol. Microbiol.">
        <title>The Global Catalogue of Microorganisms (GCM) 10K type strain sequencing project: providing services to taxonomists for standard genome sequencing and annotation.</title>
        <authorList>
            <consortium name="The Broad Institute Genomics Platform"/>
            <consortium name="The Broad Institute Genome Sequencing Center for Infectious Disease"/>
            <person name="Wu L."/>
            <person name="Ma J."/>
        </authorList>
    </citation>
    <scope>NUCLEOTIDE SEQUENCE [LARGE SCALE GENOMIC DNA]</scope>
    <source>
        <strain evidence="9">ZS-35-S2</strain>
    </source>
</reference>
<dbReference type="Proteomes" id="UP001596203">
    <property type="component" value="Unassembled WGS sequence"/>
</dbReference>
<dbReference type="InterPro" id="IPR036890">
    <property type="entry name" value="HATPase_C_sf"/>
</dbReference>
<accession>A0ABW1KAD3</accession>
<evidence type="ECO:0000256" key="2">
    <source>
        <dbReference type="ARBA" id="ARBA00012438"/>
    </source>
</evidence>
<feature type="domain" description="Histidine kinase/HSP90-like ATPase" evidence="7">
    <location>
        <begin position="292"/>
        <end position="389"/>
    </location>
</feature>
<evidence type="ECO:0000313" key="9">
    <source>
        <dbReference type="Proteomes" id="UP001596203"/>
    </source>
</evidence>
<dbReference type="SUPFAM" id="SSF55874">
    <property type="entry name" value="ATPase domain of HSP90 chaperone/DNA topoisomerase II/histidine kinase"/>
    <property type="match status" value="1"/>
</dbReference>
<dbReference type="Pfam" id="PF02518">
    <property type="entry name" value="HATPase_c"/>
    <property type="match status" value="1"/>
</dbReference>
<keyword evidence="6" id="KW-1133">Transmembrane helix</keyword>
<comment type="caution">
    <text evidence="8">The sequence shown here is derived from an EMBL/GenBank/DDBJ whole genome shotgun (WGS) entry which is preliminary data.</text>
</comment>
<keyword evidence="5" id="KW-0902">Two-component regulatory system</keyword>
<keyword evidence="4 8" id="KW-0418">Kinase</keyword>
<organism evidence="8 9">
    <name type="scientific">Plantactinospora solaniradicis</name>
    <dbReference type="NCBI Taxonomy" id="1723736"/>
    <lineage>
        <taxon>Bacteria</taxon>
        <taxon>Bacillati</taxon>
        <taxon>Actinomycetota</taxon>
        <taxon>Actinomycetes</taxon>
        <taxon>Micromonosporales</taxon>
        <taxon>Micromonosporaceae</taxon>
        <taxon>Plantactinospora</taxon>
    </lineage>
</organism>
<feature type="transmembrane region" description="Helical" evidence="6">
    <location>
        <begin position="151"/>
        <end position="170"/>
    </location>
</feature>
<sequence length="390" mass="41258">MDATTSAQGNLEQVTARISGSLRLTSALWCGLGAMLALGPPARRNAVVIAVIVVVLWSVGYCAFAWRNRLGRALLFGDLAIVASLCVAQPWLVAADRLPEGVGWVTPLTTVAIVAMQLCVPAATAIPVALVLGLLHIAVAAHMVGLASMRGLAVTLVLQIVLTALMMVLLRRVVSRADLAMARATRGAVRTESARRRLRAEREFQRMIHDTALATLTMVGSGSIGNDTGLLRTQCMKDLAELRQLGAVPGRLHPAPVDVVDALRSAAEDMVASQFAVELSMPDALVLPDDVADALIRCTRQALINARHHARTAGAVVTVSRTTSGVRAQAPDVVTVSIVDEGIGFDVNDSAEDRLGLRYSIRDRMSDAGGHATIRSVAGAGTEVRLQWPA</sequence>
<evidence type="ECO:0000256" key="6">
    <source>
        <dbReference type="SAM" id="Phobius"/>
    </source>
</evidence>
<feature type="transmembrane region" description="Helical" evidence="6">
    <location>
        <begin position="73"/>
        <end position="92"/>
    </location>
</feature>
<name>A0ABW1KAD3_9ACTN</name>
<dbReference type="PANTHER" id="PTHR24421">
    <property type="entry name" value="NITRATE/NITRITE SENSOR PROTEIN NARX-RELATED"/>
    <property type="match status" value="1"/>
</dbReference>
<feature type="transmembrane region" description="Helical" evidence="6">
    <location>
        <begin position="21"/>
        <end position="40"/>
    </location>
</feature>
<dbReference type="InterPro" id="IPR050482">
    <property type="entry name" value="Sensor_HK_TwoCompSys"/>
</dbReference>
<dbReference type="EMBL" id="JBHSPR010000013">
    <property type="protein sequence ID" value="MFC6018181.1"/>
    <property type="molecule type" value="Genomic_DNA"/>
</dbReference>
<evidence type="ECO:0000256" key="3">
    <source>
        <dbReference type="ARBA" id="ARBA00022679"/>
    </source>
</evidence>
<keyword evidence="6" id="KW-0472">Membrane</keyword>
<gene>
    <name evidence="8" type="ORF">ACFP2T_18470</name>
</gene>
<evidence type="ECO:0000256" key="4">
    <source>
        <dbReference type="ARBA" id="ARBA00022777"/>
    </source>
</evidence>
<feature type="transmembrane region" description="Helical" evidence="6">
    <location>
        <begin position="46"/>
        <end position="66"/>
    </location>
</feature>
<comment type="catalytic activity">
    <reaction evidence="1">
        <text>ATP + protein L-histidine = ADP + protein N-phospho-L-histidine.</text>
        <dbReference type="EC" id="2.7.13.3"/>
    </reaction>
</comment>
<dbReference type="CDD" id="cd16917">
    <property type="entry name" value="HATPase_UhpB-NarQ-NarX-like"/>
    <property type="match status" value="1"/>
</dbReference>
<proteinExistence type="predicted"/>
<feature type="transmembrane region" description="Helical" evidence="6">
    <location>
        <begin position="112"/>
        <end position="139"/>
    </location>
</feature>
<evidence type="ECO:0000313" key="8">
    <source>
        <dbReference type="EMBL" id="MFC6018181.1"/>
    </source>
</evidence>